<dbReference type="EMBL" id="MIGC01004786">
    <property type="protein sequence ID" value="PHJ17651.1"/>
    <property type="molecule type" value="Genomic_DNA"/>
</dbReference>
<evidence type="ECO:0000256" key="1">
    <source>
        <dbReference type="SAM" id="MobiDB-lite"/>
    </source>
</evidence>
<accession>A0A2C6JMW1</accession>
<reference evidence="3 4" key="1">
    <citation type="journal article" date="2017" name="Int. J. Parasitol.">
        <title>The genome of the protozoan parasite Cystoisospora suis and a reverse vaccinology approach to identify vaccine candidates.</title>
        <authorList>
            <person name="Palmieri N."/>
            <person name="Shrestha A."/>
            <person name="Ruttkowski B."/>
            <person name="Beck T."/>
            <person name="Vogl C."/>
            <person name="Tomley F."/>
            <person name="Blake D.P."/>
            <person name="Joachim A."/>
        </authorList>
    </citation>
    <scope>NUCLEOTIDE SEQUENCE [LARGE SCALE GENOMIC DNA]</scope>
    <source>
        <strain evidence="3 4">Wien I</strain>
    </source>
</reference>
<dbReference type="Proteomes" id="UP000221165">
    <property type="component" value="Unassembled WGS sequence"/>
</dbReference>
<feature type="region of interest" description="Disordered" evidence="1">
    <location>
        <begin position="427"/>
        <end position="469"/>
    </location>
</feature>
<keyword evidence="2 3" id="KW-0812">Transmembrane</keyword>
<name>A0A2C6JMW1_9APIC</name>
<dbReference type="AlphaFoldDB" id="A0A2C6JMW1"/>
<feature type="compositionally biased region" description="Polar residues" evidence="1">
    <location>
        <begin position="427"/>
        <end position="438"/>
    </location>
</feature>
<evidence type="ECO:0000313" key="3">
    <source>
        <dbReference type="EMBL" id="PHJ17651.1"/>
    </source>
</evidence>
<keyword evidence="2" id="KW-0472">Membrane</keyword>
<evidence type="ECO:0000313" key="4">
    <source>
        <dbReference type="Proteomes" id="UP000221165"/>
    </source>
</evidence>
<keyword evidence="4" id="KW-1185">Reference proteome</keyword>
<feature type="transmembrane region" description="Helical" evidence="2">
    <location>
        <begin position="87"/>
        <end position="107"/>
    </location>
</feature>
<keyword evidence="2" id="KW-1133">Transmembrane helix</keyword>
<protein>
    <submittedName>
        <fullName evidence="3">Transmembrane protein</fullName>
    </submittedName>
</protein>
<gene>
    <name evidence="3" type="ORF">CSUI_008524</name>
</gene>
<dbReference type="OrthoDB" id="328799at2759"/>
<evidence type="ECO:0000256" key="2">
    <source>
        <dbReference type="SAM" id="Phobius"/>
    </source>
</evidence>
<feature type="transmembrane region" description="Helical" evidence="2">
    <location>
        <begin position="260"/>
        <end position="281"/>
    </location>
</feature>
<dbReference type="VEuPathDB" id="ToxoDB:CSUI_008524"/>
<comment type="caution">
    <text evidence="3">The sequence shown here is derived from an EMBL/GenBank/DDBJ whole genome shotgun (WGS) entry which is preliminary data.</text>
</comment>
<feature type="transmembrane region" description="Helical" evidence="2">
    <location>
        <begin position="140"/>
        <end position="160"/>
    </location>
</feature>
<proteinExistence type="predicted"/>
<dbReference type="RefSeq" id="XP_067919369.1">
    <property type="nucleotide sequence ID" value="XM_068068653.1"/>
</dbReference>
<organism evidence="3 4">
    <name type="scientific">Cystoisospora suis</name>
    <dbReference type="NCBI Taxonomy" id="483139"/>
    <lineage>
        <taxon>Eukaryota</taxon>
        <taxon>Sar</taxon>
        <taxon>Alveolata</taxon>
        <taxon>Apicomplexa</taxon>
        <taxon>Conoidasida</taxon>
        <taxon>Coccidia</taxon>
        <taxon>Eucoccidiorida</taxon>
        <taxon>Eimeriorina</taxon>
        <taxon>Sarcocystidae</taxon>
        <taxon>Cystoisospora</taxon>
    </lineage>
</organism>
<dbReference type="GeneID" id="94431864"/>
<sequence length="469" mass="53416">MAAGCCCTPSVCWGFGSPAETEEELWQRKRREHLLESLSRVKGLTPCSRLLLEPDADYVIDALEQEDHKDSEGTACGTNCEALANSFCLLVWLGFYALVMVALQFRLYKLLEDWPLPQNWPDPGPLLKTIEQEVTVKFHAYYSAGIGAMMLVMTLSFASARSGIRSSLDRMTTHLVRVARDELRTNIRDSVDHDFYAFVNRLPQYFCISEDFSKAAIRKIHRRLHADLDMRTSVVDFDLKGALSIRHEIHKRVANRMCCWSLWVFFFPWLLTMMANAALVFRVYSITYAEQHIVEVRTPDLITAGQYWTALRDEGLQFIGYALLVNIVSWAYLVAVQLKCATFYVMRLLYPRIHLAVTTYCERLLTKTWTGAVLEGVADYITDVKSSVGFCEEEVKIPLTQREPTASPLDAAPSFDYRRGVKDDAVSLNNRNGSQQPEQAWKQLPIQSKEDTTLHASPPYRALLSPRSI</sequence>
<feature type="transmembrane region" description="Helical" evidence="2">
    <location>
        <begin position="318"/>
        <end position="338"/>
    </location>
</feature>